<accession>A0A182JT68</accession>
<dbReference type="Pfam" id="PF07776">
    <property type="entry name" value="zf-AD"/>
    <property type="match status" value="1"/>
</dbReference>
<evidence type="ECO:0000313" key="13">
    <source>
        <dbReference type="EnsemblMetazoa" id="ACHR001700-PA"/>
    </source>
</evidence>
<dbReference type="SUPFAM" id="SSF57716">
    <property type="entry name" value="Glucocorticoid receptor-like (DNA-binding domain)"/>
    <property type="match status" value="1"/>
</dbReference>
<dbReference type="FunFam" id="3.30.160.60:FF:000624">
    <property type="entry name" value="zinc finger protein 697"/>
    <property type="match status" value="1"/>
</dbReference>
<dbReference type="Gene3D" id="3.30.160.60">
    <property type="entry name" value="Classic Zinc Finger"/>
    <property type="match status" value="4"/>
</dbReference>
<dbReference type="SMART" id="SM00868">
    <property type="entry name" value="zf-AD"/>
    <property type="match status" value="1"/>
</dbReference>
<dbReference type="SMART" id="SM00355">
    <property type="entry name" value="ZnF_C2H2"/>
    <property type="match status" value="10"/>
</dbReference>
<evidence type="ECO:0000256" key="3">
    <source>
        <dbReference type="ARBA" id="ARBA00022737"/>
    </source>
</evidence>
<name>A0A182JT68_9DIPT</name>
<keyword evidence="4 9" id="KW-0863">Zinc-finger</keyword>
<feature type="domain" description="C2H2-type" evidence="11">
    <location>
        <begin position="500"/>
        <end position="527"/>
    </location>
</feature>
<comment type="subcellular location">
    <subcellularLocation>
        <location evidence="1">Nucleus</location>
    </subcellularLocation>
</comment>
<reference evidence="13" key="2">
    <citation type="submission" date="2020-05" db="UniProtKB">
        <authorList>
            <consortium name="EnsemblMetazoa"/>
        </authorList>
    </citation>
    <scope>IDENTIFICATION</scope>
    <source>
        <strain evidence="13">ACHKN1017</strain>
    </source>
</reference>
<evidence type="ECO:0000259" key="11">
    <source>
        <dbReference type="PROSITE" id="PS50157"/>
    </source>
</evidence>
<dbReference type="GO" id="GO:0008270">
    <property type="term" value="F:zinc ion binding"/>
    <property type="evidence" value="ECO:0007669"/>
    <property type="project" value="UniProtKB-UniRule"/>
</dbReference>
<dbReference type="STRING" id="43041.A0A182JT68"/>
<evidence type="ECO:0000256" key="10">
    <source>
        <dbReference type="PROSITE-ProRule" id="PRU01263"/>
    </source>
</evidence>
<evidence type="ECO:0000313" key="14">
    <source>
        <dbReference type="Proteomes" id="UP000075881"/>
    </source>
</evidence>
<dbReference type="PANTHER" id="PTHR24399:SF23">
    <property type="entry name" value="C2H2-TYPE DOMAIN-CONTAINING PROTEIN"/>
    <property type="match status" value="1"/>
</dbReference>
<dbReference type="AlphaFoldDB" id="A0A182JT68"/>
<dbReference type="PROSITE" id="PS51915">
    <property type="entry name" value="ZAD"/>
    <property type="match status" value="1"/>
</dbReference>
<proteinExistence type="predicted"/>
<evidence type="ECO:0000256" key="6">
    <source>
        <dbReference type="ARBA" id="ARBA00023015"/>
    </source>
</evidence>
<dbReference type="EnsemblMetazoa" id="ACHR001700-RA">
    <property type="protein sequence ID" value="ACHR001700-PA"/>
    <property type="gene ID" value="ACHR001700"/>
</dbReference>
<dbReference type="FunFam" id="3.30.160.60:FF:000912">
    <property type="entry name" value="Zinc finger protein 660"/>
    <property type="match status" value="1"/>
</dbReference>
<feature type="binding site" evidence="10">
    <location>
        <position position="16"/>
    </location>
    <ligand>
        <name>Zn(2+)</name>
        <dbReference type="ChEBI" id="CHEBI:29105"/>
    </ligand>
</feature>
<keyword evidence="8" id="KW-0539">Nucleus</keyword>
<dbReference type="Proteomes" id="UP000075881">
    <property type="component" value="Unassembled WGS sequence"/>
</dbReference>
<feature type="binding site" evidence="10">
    <location>
        <position position="67"/>
    </location>
    <ligand>
        <name>Zn(2+)</name>
        <dbReference type="ChEBI" id="CHEBI:29105"/>
    </ligand>
</feature>
<dbReference type="PROSITE" id="PS50157">
    <property type="entry name" value="ZINC_FINGER_C2H2_2"/>
    <property type="match status" value="5"/>
</dbReference>
<dbReference type="Pfam" id="PF12874">
    <property type="entry name" value="zf-met"/>
    <property type="match status" value="1"/>
</dbReference>
<dbReference type="GO" id="GO:0005654">
    <property type="term" value="C:nucleoplasm"/>
    <property type="evidence" value="ECO:0007669"/>
    <property type="project" value="TreeGrafter"/>
</dbReference>
<dbReference type="InterPro" id="IPR036236">
    <property type="entry name" value="Znf_C2H2_sf"/>
</dbReference>
<dbReference type="InterPro" id="IPR013087">
    <property type="entry name" value="Znf_C2H2_type"/>
</dbReference>
<feature type="domain" description="C2H2-type" evidence="11">
    <location>
        <begin position="584"/>
        <end position="611"/>
    </location>
</feature>
<dbReference type="InterPro" id="IPR012934">
    <property type="entry name" value="Znf_AD"/>
</dbReference>
<evidence type="ECO:0000256" key="1">
    <source>
        <dbReference type="ARBA" id="ARBA00004123"/>
    </source>
</evidence>
<evidence type="ECO:0000256" key="7">
    <source>
        <dbReference type="ARBA" id="ARBA00023163"/>
    </source>
</evidence>
<evidence type="ECO:0000256" key="4">
    <source>
        <dbReference type="ARBA" id="ARBA00022771"/>
    </source>
</evidence>
<keyword evidence="14" id="KW-1185">Reference proteome</keyword>
<dbReference type="FunFam" id="3.30.160.60:FF:000340">
    <property type="entry name" value="zinc finger protein 473 isoform X1"/>
    <property type="match status" value="1"/>
</dbReference>
<reference evidence="14" key="1">
    <citation type="submission" date="2013-03" db="EMBL/GenBank/DDBJ databases">
        <title>The Genome Sequence of Anopheles christyi ACHKN1017.</title>
        <authorList>
            <consortium name="The Broad Institute Genomics Platform"/>
            <person name="Neafsey D.E."/>
            <person name="Besansky N."/>
            <person name="Walker B."/>
            <person name="Young S.K."/>
            <person name="Zeng Q."/>
            <person name="Gargeya S."/>
            <person name="Fitzgerald M."/>
            <person name="Haas B."/>
            <person name="Abouelleil A."/>
            <person name="Allen A.W."/>
            <person name="Alvarado L."/>
            <person name="Arachchi H.M."/>
            <person name="Berlin A.M."/>
            <person name="Chapman S.B."/>
            <person name="Gainer-Dewar J."/>
            <person name="Goldberg J."/>
            <person name="Griggs A."/>
            <person name="Gujja S."/>
            <person name="Hansen M."/>
            <person name="Howarth C."/>
            <person name="Imamovic A."/>
            <person name="Ireland A."/>
            <person name="Larimer J."/>
            <person name="McCowan C."/>
            <person name="Murphy C."/>
            <person name="Pearson M."/>
            <person name="Poon T.W."/>
            <person name="Priest M."/>
            <person name="Roberts A."/>
            <person name="Saif S."/>
            <person name="Shea T."/>
            <person name="Sisk P."/>
            <person name="Sykes S."/>
            <person name="Wortman J."/>
            <person name="Nusbaum C."/>
            <person name="Birren B."/>
        </authorList>
    </citation>
    <scope>NUCLEOTIDE SEQUENCE [LARGE SCALE GENOMIC DNA]</scope>
    <source>
        <strain evidence="14">ACHKN1017</strain>
    </source>
</reference>
<feature type="domain" description="C2H2-type" evidence="11">
    <location>
        <begin position="612"/>
        <end position="639"/>
    </location>
</feature>
<keyword evidence="5 10" id="KW-0862">Zinc</keyword>
<evidence type="ECO:0000259" key="12">
    <source>
        <dbReference type="PROSITE" id="PS51915"/>
    </source>
</evidence>
<dbReference type="VEuPathDB" id="VectorBase:ACHR001700"/>
<protein>
    <recommendedName>
        <fullName evidence="15">Protein krueppel</fullName>
    </recommendedName>
</protein>
<dbReference type="Pfam" id="PF00096">
    <property type="entry name" value="zf-C2H2"/>
    <property type="match status" value="3"/>
</dbReference>
<keyword evidence="3" id="KW-0677">Repeat</keyword>
<keyword evidence="2 10" id="KW-0479">Metal-binding</keyword>
<dbReference type="GO" id="GO:0000978">
    <property type="term" value="F:RNA polymerase II cis-regulatory region sequence-specific DNA binding"/>
    <property type="evidence" value="ECO:0007669"/>
    <property type="project" value="TreeGrafter"/>
</dbReference>
<keyword evidence="7" id="KW-0804">Transcription</keyword>
<evidence type="ECO:0000256" key="5">
    <source>
        <dbReference type="ARBA" id="ARBA00022833"/>
    </source>
</evidence>
<evidence type="ECO:0000256" key="8">
    <source>
        <dbReference type="ARBA" id="ARBA00023242"/>
    </source>
</evidence>
<evidence type="ECO:0008006" key="15">
    <source>
        <dbReference type="Google" id="ProtNLM"/>
    </source>
</evidence>
<dbReference type="GO" id="GO:0001227">
    <property type="term" value="F:DNA-binding transcription repressor activity, RNA polymerase II-specific"/>
    <property type="evidence" value="ECO:0007669"/>
    <property type="project" value="TreeGrafter"/>
</dbReference>
<feature type="binding site" evidence="10">
    <location>
        <position position="19"/>
    </location>
    <ligand>
        <name>Zn(2+)</name>
        <dbReference type="ChEBI" id="CHEBI:29105"/>
    </ligand>
</feature>
<sequence>MDTQELELTVSAEEICRTCLAAVDRTQLKPIFCNEILDGRIVPFPCVLELATGEKPVKNDKLPNNVCSECKGKLRELYLFVGMAKKSSKLMYEIFNVEPPKPVVESKALRDAKHAHVQTEPAMEAKPTPVADVDLPKHRKRNEIGTQIEMEHFSPDTVEIGCQTDEQFEIETIIVPDTAEQIIKLDDSATSSHGNDLLNENSMDSTLLNFRDDENEYEMILLGDEPNDAESITLRPVESDEKKMLIVETSIPHKEPKILNHRNLLPKVSTDGKQKRSTRRTKSEHCSYCNLTGRPALLAQHFQVHKETLELCLESTDYYRCSNCFMVFLSQMHFVEHVCHRVQPAEDVLYHPDLQKHEEFYGNGINICVPRLKTFSKIGNRYQCGRCIKYTSNNFDAMRQHCLTHESVDEQISDIDVLWKSNLLNEIHICGICNGHFPDATYIRQHLYFHQDSFICVYDCGMIFVSFLRMTRHFERKHLPTGCELAEPDTSQQTEPDAGYSCKLCSKMLVSEASLKNHLKHHIRPRKYVCTECKKCFSQRSDLNNHLRIHTDERPYECKLCEKKFRTNSHLRDHMFTHEDVNKFECDVCHKMFKAKRILAEHTRLHTGEKPYQCKHCSKSFVRKQHLILHQKIHIKAESSGTATKSEKRTRKAS</sequence>
<feature type="binding site" evidence="10">
    <location>
        <position position="70"/>
    </location>
    <ligand>
        <name>Zn(2+)</name>
        <dbReference type="ChEBI" id="CHEBI:29105"/>
    </ligand>
</feature>
<feature type="domain" description="ZAD" evidence="12">
    <location>
        <begin position="14"/>
        <end position="94"/>
    </location>
</feature>
<dbReference type="GO" id="GO:0045595">
    <property type="term" value="P:regulation of cell differentiation"/>
    <property type="evidence" value="ECO:0007669"/>
    <property type="project" value="UniProtKB-ARBA"/>
</dbReference>
<keyword evidence="6" id="KW-0805">Transcription regulation</keyword>
<evidence type="ECO:0000256" key="2">
    <source>
        <dbReference type="ARBA" id="ARBA00022723"/>
    </source>
</evidence>
<organism evidence="13 14">
    <name type="scientific">Anopheles christyi</name>
    <dbReference type="NCBI Taxonomy" id="43041"/>
    <lineage>
        <taxon>Eukaryota</taxon>
        <taxon>Metazoa</taxon>
        <taxon>Ecdysozoa</taxon>
        <taxon>Arthropoda</taxon>
        <taxon>Hexapoda</taxon>
        <taxon>Insecta</taxon>
        <taxon>Pterygota</taxon>
        <taxon>Neoptera</taxon>
        <taxon>Endopterygota</taxon>
        <taxon>Diptera</taxon>
        <taxon>Nematocera</taxon>
        <taxon>Culicoidea</taxon>
        <taxon>Culicidae</taxon>
        <taxon>Anophelinae</taxon>
        <taxon>Anopheles</taxon>
    </lineage>
</organism>
<dbReference type="PROSITE" id="PS00028">
    <property type="entry name" value="ZINC_FINGER_C2H2_1"/>
    <property type="match status" value="5"/>
</dbReference>
<dbReference type="PANTHER" id="PTHR24399">
    <property type="entry name" value="ZINC FINGER AND BTB DOMAIN-CONTAINING"/>
    <property type="match status" value="1"/>
</dbReference>
<feature type="domain" description="C2H2-type" evidence="11">
    <location>
        <begin position="528"/>
        <end position="555"/>
    </location>
</feature>
<dbReference type="SUPFAM" id="SSF57667">
    <property type="entry name" value="beta-beta-alpha zinc fingers"/>
    <property type="match status" value="3"/>
</dbReference>
<evidence type="ECO:0000256" key="9">
    <source>
        <dbReference type="PROSITE-ProRule" id="PRU00042"/>
    </source>
</evidence>
<feature type="domain" description="C2H2-type" evidence="11">
    <location>
        <begin position="556"/>
        <end position="583"/>
    </location>
</feature>